<name>A0A5C8ZR28_9GAMM</name>
<dbReference type="EMBL" id="VRYZ01000005">
    <property type="protein sequence ID" value="TXS90918.1"/>
    <property type="molecule type" value="Genomic_DNA"/>
</dbReference>
<evidence type="ECO:0008006" key="3">
    <source>
        <dbReference type="Google" id="ProtNLM"/>
    </source>
</evidence>
<reference evidence="1 2" key="1">
    <citation type="submission" date="2019-08" db="EMBL/GenBank/DDBJ databases">
        <title>Parahaliea maris sp. nov., isolated from the surface seawater.</title>
        <authorList>
            <person name="Liu Y."/>
        </authorList>
    </citation>
    <scope>NUCLEOTIDE SEQUENCE [LARGE SCALE GENOMIC DNA]</scope>
    <source>
        <strain evidence="1 2">S2-26</strain>
    </source>
</reference>
<evidence type="ECO:0000313" key="1">
    <source>
        <dbReference type="EMBL" id="TXS90918.1"/>
    </source>
</evidence>
<accession>A0A5C8ZR28</accession>
<dbReference type="AlphaFoldDB" id="A0A5C8ZR28"/>
<evidence type="ECO:0000313" key="2">
    <source>
        <dbReference type="Proteomes" id="UP000321933"/>
    </source>
</evidence>
<proteinExistence type="predicted"/>
<comment type="caution">
    <text evidence="1">The sequence shown here is derived from an EMBL/GenBank/DDBJ whole genome shotgun (WGS) entry which is preliminary data.</text>
</comment>
<protein>
    <recommendedName>
        <fullName evidence="3">Bacteriocin</fullName>
    </recommendedName>
</protein>
<keyword evidence="2" id="KW-1185">Reference proteome</keyword>
<organism evidence="1 2">
    <name type="scientific">Parahaliea aestuarii</name>
    <dbReference type="NCBI Taxonomy" id="1852021"/>
    <lineage>
        <taxon>Bacteria</taxon>
        <taxon>Pseudomonadati</taxon>
        <taxon>Pseudomonadota</taxon>
        <taxon>Gammaproteobacteria</taxon>
        <taxon>Cellvibrionales</taxon>
        <taxon>Halieaceae</taxon>
        <taxon>Parahaliea</taxon>
    </lineage>
</organism>
<dbReference type="Proteomes" id="UP000321933">
    <property type="component" value="Unassembled WGS sequence"/>
</dbReference>
<gene>
    <name evidence="1" type="ORF">FVW59_11910</name>
</gene>
<dbReference type="RefSeq" id="WP_148064574.1">
    <property type="nucleotide sequence ID" value="NZ_VRYZ01000005.1"/>
</dbReference>
<sequence>MDFDFMVQQPKASEVQRSLESICAGKVQKKLSTNHEKEFDMKSSKSTLENGLIPLSENEVENVSGGYNLAMINTGATMIGSSIGMAALGFATLGPLGALVAGGLAFSGGVMVGTGFTSGGGSNTTNKYSNSH</sequence>